<comment type="caution">
    <text evidence="2">The sequence shown here is derived from an EMBL/GenBank/DDBJ whole genome shotgun (WGS) entry which is preliminary data.</text>
</comment>
<evidence type="ECO:0000256" key="1">
    <source>
        <dbReference type="SAM" id="MobiDB-lite"/>
    </source>
</evidence>
<evidence type="ECO:0000313" key="3">
    <source>
        <dbReference type="Proteomes" id="UP001153069"/>
    </source>
</evidence>
<gene>
    <name evidence="2" type="ORF">SEMRO_2068_G313340.1</name>
</gene>
<reference evidence="2" key="1">
    <citation type="submission" date="2020-06" db="EMBL/GenBank/DDBJ databases">
        <authorList>
            <consortium name="Plant Systems Biology data submission"/>
        </authorList>
    </citation>
    <scope>NUCLEOTIDE SEQUENCE</scope>
    <source>
        <strain evidence="2">D6</strain>
    </source>
</reference>
<evidence type="ECO:0000313" key="2">
    <source>
        <dbReference type="EMBL" id="CAB9527778.1"/>
    </source>
</evidence>
<accession>A0A9N8EW15</accession>
<dbReference type="AlphaFoldDB" id="A0A9N8EW15"/>
<feature type="region of interest" description="Disordered" evidence="1">
    <location>
        <begin position="39"/>
        <end position="62"/>
    </location>
</feature>
<dbReference type="Proteomes" id="UP001153069">
    <property type="component" value="Unassembled WGS sequence"/>
</dbReference>
<proteinExistence type="predicted"/>
<feature type="compositionally biased region" description="Basic and acidic residues" evidence="1">
    <location>
        <begin position="44"/>
        <end position="54"/>
    </location>
</feature>
<dbReference type="OrthoDB" id="47934at2759"/>
<protein>
    <submittedName>
        <fullName evidence="2">Uncharacterized protein</fullName>
    </submittedName>
</protein>
<keyword evidence="3" id="KW-1185">Reference proteome</keyword>
<sequence>MGGSPVITESSSMVVSSPLHVTTSLQERLVKTPPAFDSRAGVHVTDHKSDDGRGFFETPLSDDSNNDRDTVLLFRPSKPRDGSFVDAKHVAFGSISTRCYDVVMGDHPCCSMGCPLALGWEYSQDPSVSVDVYEASRSPRRSKADLKTTWEQRRNMLSDVSDGEVKRAERKLHRERSCQRKVRSRVSAAFFQMDGIPEETSGPQCI</sequence>
<name>A0A9N8EW15_9STRA</name>
<dbReference type="EMBL" id="CAICTM010002066">
    <property type="protein sequence ID" value="CAB9527778.1"/>
    <property type="molecule type" value="Genomic_DNA"/>
</dbReference>
<organism evidence="2 3">
    <name type="scientific">Seminavis robusta</name>
    <dbReference type="NCBI Taxonomy" id="568900"/>
    <lineage>
        <taxon>Eukaryota</taxon>
        <taxon>Sar</taxon>
        <taxon>Stramenopiles</taxon>
        <taxon>Ochrophyta</taxon>
        <taxon>Bacillariophyta</taxon>
        <taxon>Bacillariophyceae</taxon>
        <taxon>Bacillariophycidae</taxon>
        <taxon>Naviculales</taxon>
        <taxon>Naviculaceae</taxon>
        <taxon>Seminavis</taxon>
    </lineage>
</organism>